<dbReference type="InterPro" id="IPR028978">
    <property type="entry name" value="Chorismate_lyase_/UTRA_dom_sf"/>
</dbReference>
<evidence type="ECO:0000256" key="3">
    <source>
        <dbReference type="ARBA" id="ARBA00023125"/>
    </source>
</evidence>
<dbReference type="InterPro" id="IPR011663">
    <property type="entry name" value="UTRA"/>
</dbReference>
<dbReference type="FunFam" id="1.10.10.10:FF:000079">
    <property type="entry name" value="GntR family transcriptional regulator"/>
    <property type="match status" value="1"/>
</dbReference>
<dbReference type="SMART" id="SM00866">
    <property type="entry name" value="UTRA"/>
    <property type="match status" value="1"/>
</dbReference>
<keyword evidence="1" id="KW-0678">Repressor</keyword>
<evidence type="ECO:0000313" key="7">
    <source>
        <dbReference type="Proteomes" id="UP000095546"/>
    </source>
</evidence>
<dbReference type="EMBL" id="CYYU01000001">
    <property type="protein sequence ID" value="CUN36864.1"/>
    <property type="molecule type" value="Genomic_DNA"/>
</dbReference>
<dbReference type="GO" id="GO:0003677">
    <property type="term" value="F:DNA binding"/>
    <property type="evidence" value="ECO:0007669"/>
    <property type="project" value="UniProtKB-KW"/>
</dbReference>
<reference evidence="6 7" key="1">
    <citation type="submission" date="2015-09" db="EMBL/GenBank/DDBJ databases">
        <authorList>
            <consortium name="Pathogen Informatics"/>
        </authorList>
    </citation>
    <scope>NUCLEOTIDE SEQUENCE [LARGE SCALE GENOMIC DNA]</scope>
    <source>
        <strain evidence="6 7">2789STDY5608828</strain>
    </source>
</reference>
<dbReference type="eggNOG" id="COG2188">
    <property type="taxonomic scope" value="Bacteria"/>
</dbReference>
<keyword evidence="3" id="KW-0238">DNA-binding</keyword>
<dbReference type="InterPro" id="IPR050679">
    <property type="entry name" value="Bact_HTH_transcr_reg"/>
</dbReference>
<feature type="domain" description="HTH gntR-type" evidence="5">
    <location>
        <begin position="1"/>
        <end position="69"/>
    </location>
</feature>
<keyword evidence="2" id="KW-0805">Transcription regulation</keyword>
<dbReference type="AlphaFoldDB" id="A0A173WBS1"/>
<dbReference type="InterPro" id="IPR000524">
    <property type="entry name" value="Tscrpt_reg_HTH_GntR"/>
</dbReference>
<organism evidence="6 7">
    <name type="scientific">Mitsuokella jalaludinii</name>
    <dbReference type="NCBI Taxonomy" id="187979"/>
    <lineage>
        <taxon>Bacteria</taxon>
        <taxon>Bacillati</taxon>
        <taxon>Bacillota</taxon>
        <taxon>Negativicutes</taxon>
        <taxon>Selenomonadales</taxon>
        <taxon>Selenomonadaceae</taxon>
        <taxon>Mitsuokella</taxon>
    </lineage>
</organism>
<dbReference type="InterPro" id="IPR036388">
    <property type="entry name" value="WH-like_DNA-bd_sf"/>
</dbReference>
<keyword evidence="7" id="KW-1185">Reference proteome</keyword>
<keyword evidence="4" id="KW-0804">Transcription</keyword>
<dbReference type="STRING" id="187979.ERS852385_00172"/>
<evidence type="ECO:0000256" key="4">
    <source>
        <dbReference type="ARBA" id="ARBA00023163"/>
    </source>
</evidence>
<dbReference type="Pfam" id="PF00392">
    <property type="entry name" value="GntR"/>
    <property type="match status" value="1"/>
</dbReference>
<sequence>MVKYQEIANELRNQIQEGVYKAGEQLALEREMCEQYGVSRITIKKAVDQLVKDGLVVKRRGSGTFVKSLASEDVHDISMANQFSGFSKVFEGHEIATKVVRFDIIHPTAEVAEKLNITTDDFVYDIVRLRQVDGDPVVIEYTNMPIELIPGIKREVLEHSIYRYIEEQLHFKIQSAHRFIRALLPTPEEEELLRIDHGTMPILEVEQIAFLDDGRAFEYSKAHHRGDKQVFRVVSIR</sequence>
<dbReference type="Gene3D" id="3.40.1410.10">
    <property type="entry name" value="Chorismate lyase-like"/>
    <property type="match status" value="1"/>
</dbReference>
<dbReference type="Pfam" id="PF07702">
    <property type="entry name" value="UTRA"/>
    <property type="match status" value="1"/>
</dbReference>
<accession>A0A173WBS1</accession>
<dbReference type="Proteomes" id="UP000095546">
    <property type="component" value="Unassembled WGS sequence"/>
</dbReference>
<proteinExistence type="predicted"/>
<dbReference type="OrthoDB" id="457376at2"/>
<dbReference type="RefSeq" id="WP_036373755.1">
    <property type="nucleotide sequence ID" value="NZ_CABIWZ010000001.1"/>
</dbReference>
<evidence type="ECO:0000313" key="6">
    <source>
        <dbReference type="EMBL" id="CUN36864.1"/>
    </source>
</evidence>
<name>A0A173WBS1_9FIRM</name>
<evidence type="ECO:0000256" key="2">
    <source>
        <dbReference type="ARBA" id="ARBA00023015"/>
    </source>
</evidence>
<dbReference type="PROSITE" id="PS50949">
    <property type="entry name" value="HTH_GNTR"/>
    <property type="match status" value="1"/>
</dbReference>
<dbReference type="CDD" id="cd07377">
    <property type="entry name" value="WHTH_GntR"/>
    <property type="match status" value="1"/>
</dbReference>
<evidence type="ECO:0000259" key="5">
    <source>
        <dbReference type="PROSITE" id="PS50949"/>
    </source>
</evidence>
<dbReference type="PANTHER" id="PTHR44846:SF4">
    <property type="entry name" value="HTH GNTR-TYPE DOMAIN-CONTAINING PROTEIN"/>
    <property type="match status" value="1"/>
</dbReference>
<dbReference type="InterPro" id="IPR036390">
    <property type="entry name" value="WH_DNA-bd_sf"/>
</dbReference>
<dbReference type="Gene3D" id="1.10.10.10">
    <property type="entry name" value="Winged helix-like DNA-binding domain superfamily/Winged helix DNA-binding domain"/>
    <property type="match status" value="1"/>
</dbReference>
<protein>
    <submittedName>
        <fullName evidence="6">Glucomannan utilization protein R</fullName>
    </submittedName>
</protein>
<dbReference type="PRINTS" id="PR00035">
    <property type="entry name" value="HTHGNTR"/>
</dbReference>
<gene>
    <name evidence="6" type="primary">gmuR</name>
    <name evidence="6" type="ORF">ERS852385_00172</name>
</gene>
<evidence type="ECO:0000256" key="1">
    <source>
        <dbReference type="ARBA" id="ARBA00022491"/>
    </source>
</evidence>
<dbReference type="SMART" id="SM00345">
    <property type="entry name" value="HTH_GNTR"/>
    <property type="match status" value="1"/>
</dbReference>
<dbReference type="GO" id="GO:0045892">
    <property type="term" value="P:negative regulation of DNA-templated transcription"/>
    <property type="evidence" value="ECO:0007669"/>
    <property type="project" value="TreeGrafter"/>
</dbReference>
<dbReference type="GO" id="GO:0003700">
    <property type="term" value="F:DNA-binding transcription factor activity"/>
    <property type="evidence" value="ECO:0007669"/>
    <property type="project" value="InterPro"/>
</dbReference>
<dbReference type="SUPFAM" id="SSF46785">
    <property type="entry name" value="Winged helix' DNA-binding domain"/>
    <property type="match status" value="1"/>
</dbReference>
<dbReference type="FunFam" id="3.40.1410.10:FF:000008">
    <property type="entry name" value="Transcriptional regulator, GntR family"/>
    <property type="match status" value="1"/>
</dbReference>
<dbReference type="SUPFAM" id="SSF64288">
    <property type="entry name" value="Chorismate lyase-like"/>
    <property type="match status" value="1"/>
</dbReference>
<dbReference type="PANTHER" id="PTHR44846">
    <property type="entry name" value="MANNOSYL-D-GLYCERATE TRANSPORT/METABOLISM SYSTEM REPRESSOR MNGR-RELATED"/>
    <property type="match status" value="1"/>
</dbReference>